<comment type="caution">
    <text evidence="3">The sequence shown here is derived from an EMBL/GenBank/DDBJ whole genome shotgun (WGS) entry which is preliminary data.</text>
</comment>
<accession>A0ABP0FTF4</accession>
<evidence type="ECO:0000313" key="3">
    <source>
        <dbReference type="EMBL" id="CAK8681811.1"/>
    </source>
</evidence>
<feature type="region of interest" description="Disordered" evidence="1">
    <location>
        <begin position="50"/>
        <end position="87"/>
    </location>
</feature>
<dbReference type="Proteomes" id="UP001642483">
    <property type="component" value="Unassembled WGS sequence"/>
</dbReference>
<evidence type="ECO:0000313" key="4">
    <source>
        <dbReference type="Proteomes" id="UP001642483"/>
    </source>
</evidence>
<keyword evidence="4" id="KW-1185">Reference proteome</keyword>
<gene>
    <name evidence="3" type="ORF">CVLEPA_LOCUS12049</name>
</gene>
<dbReference type="InterPro" id="IPR040263">
    <property type="entry name" value="PWP3A_3B_4"/>
</dbReference>
<dbReference type="EMBL" id="CAWYQH010000090">
    <property type="protein sequence ID" value="CAK8681811.1"/>
    <property type="molecule type" value="Genomic_DNA"/>
</dbReference>
<dbReference type="PANTHER" id="PTHR31333:SF6">
    <property type="entry name" value="MUM1 LIKE 1"/>
    <property type="match status" value="1"/>
</dbReference>
<reference evidence="3 4" key="1">
    <citation type="submission" date="2024-02" db="EMBL/GenBank/DDBJ databases">
        <authorList>
            <person name="Daric V."/>
            <person name="Darras S."/>
        </authorList>
    </citation>
    <scope>NUCLEOTIDE SEQUENCE [LARGE SCALE GENOMIC DNA]</scope>
</reference>
<organism evidence="3 4">
    <name type="scientific">Clavelina lepadiformis</name>
    <name type="common">Light-bulb sea squirt</name>
    <name type="synonym">Ascidia lepadiformis</name>
    <dbReference type="NCBI Taxonomy" id="159417"/>
    <lineage>
        <taxon>Eukaryota</taxon>
        <taxon>Metazoa</taxon>
        <taxon>Chordata</taxon>
        <taxon>Tunicata</taxon>
        <taxon>Ascidiacea</taxon>
        <taxon>Aplousobranchia</taxon>
        <taxon>Clavelinidae</taxon>
        <taxon>Clavelina</taxon>
    </lineage>
</organism>
<dbReference type="Pfam" id="PF20886">
    <property type="entry name" value="PWP3A-B_C"/>
    <property type="match status" value="1"/>
</dbReference>
<sequence length="358" mass="41676">MAKRIHCDYMKNDDTRRKRRKISPLPDLEDDDLFINSIILEHIQAGNMPSSNFEGIESSSQPLPTSVFDIDSNTHESKLNESNSDEELESVESILGLPATEDKPEVGDLAWTKHSSRTCLRPAYVKSVSDKNVIALNTGHPKFTKKDKGFSSGIKSKNIRRFYTKAYHQIEEERKGYFQEKDRKKEEKENKETLVRFNKWSLKIVKFILDGNCHSYLLNILQRKRPSRRMNVLATRWENGSVRRLKTKVDNPYFEDNEQLETVCFHLSDFIQKSARTVTGFVQRGDLLFDVFLPESIIYSIHKLQKRDLKSAEKIFREGCKVKGRKPDPLLNKPLTDEQRALMEYKLKDFAKEMNIPL</sequence>
<dbReference type="PANTHER" id="PTHR31333">
    <property type="entry name" value="PWWP DOMAIN-CONTAINING DNA REPAIR FACTOR 3 FAMILY MEMBER"/>
    <property type="match status" value="1"/>
</dbReference>
<feature type="compositionally biased region" description="Basic and acidic residues" evidence="1">
    <location>
        <begin position="1"/>
        <end position="16"/>
    </location>
</feature>
<feature type="domain" description="PWWP" evidence="2">
    <location>
        <begin position="198"/>
        <end position="326"/>
    </location>
</feature>
<feature type="compositionally biased region" description="Polar residues" evidence="1">
    <location>
        <begin position="50"/>
        <end position="64"/>
    </location>
</feature>
<feature type="region of interest" description="Disordered" evidence="1">
    <location>
        <begin position="1"/>
        <end position="23"/>
    </location>
</feature>
<dbReference type="InterPro" id="IPR048795">
    <property type="entry name" value="PWP3A_3B_4_C"/>
</dbReference>
<name>A0ABP0FTF4_CLALP</name>
<evidence type="ECO:0000259" key="2">
    <source>
        <dbReference type="Pfam" id="PF20886"/>
    </source>
</evidence>
<protein>
    <recommendedName>
        <fullName evidence="2">PWWP domain-containing protein</fullName>
    </recommendedName>
</protein>
<proteinExistence type="predicted"/>
<evidence type="ECO:0000256" key="1">
    <source>
        <dbReference type="SAM" id="MobiDB-lite"/>
    </source>
</evidence>